<dbReference type="PROSITE" id="PS50930">
    <property type="entry name" value="HTH_LYTTR"/>
    <property type="match status" value="1"/>
</dbReference>
<protein>
    <submittedName>
        <fullName evidence="4">Transcriptional regulator</fullName>
    </submittedName>
</protein>
<dbReference type="PANTHER" id="PTHR37299:SF1">
    <property type="entry name" value="STAGE 0 SPORULATION PROTEIN A HOMOLOG"/>
    <property type="match status" value="1"/>
</dbReference>
<dbReference type="InterPro" id="IPR046947">
    <property type="entry name" value="LytR-like"/>
</dbReference>
<feature type="domain" description="Response regulatory" evidence="2">
    <location>
        <begin position="2"/>
        <end position="114"/>
    </location>
</feature>
<dbReference type="PANTHER" id="PTHR37299">
    <property type="entry name" value="TRANSCRIPTIONAL REGULATOR-RELATED"/>
    <property type="match status" value="1"/>
</dbReference>
<keyword evidence="1" id="KW-0597">Phosphoprotein</keyword>
<evidence type="ECO:0000256" key="1">
    <source>
        <dbReference type="PROSITE-ProRule" id="PRU00169"/>
    </source>
</evidence>
<accession>A0A0A2MB46</accession>
<dbReference type="InterPro" id="IPR007492">
    <property type="entry name" value="LytTR_DNA-bd_dom"/>
</dbReference>
<reference evidence="4 5" key="1">
    <citation type="submission" date="2013-09" db="EMBL/GenBank/DDBJ databases">
        <authorList>
            <person name="Zeng Z."/>
            <person name="Chen C."/>
        </authorList>
    </citation>
    <scope>NUCLEOTIDE SEQUENCE [LARGE SCALE GENOMIC DNA]</scope>
    <source>
        <strain evidence="4 5">WB 3.3-2</strain>
    </source>
</reference>
<dbReference type="Gene3D" id="2.40.50.1020">
    <property type="entry name" value="LytTr DNA-binding domain"/>
    <property type="match status" value="1"/>
</dbReference>
<dbReference type="GO" id="GO:0003677">
    <property type="term" value="F:DNA binding"/>
    <property type="evidence" value="ECO:0007669"/>
    <property type="project" value="InterPro"/>
</dbReference>
<dbReference type="PROSITE" id="PS50110">
    <property type="entry name" value="RESPONSE_REGULATORY"/>
    <property type="match status" value="1"/>
</dbReference>
<dbReference type="EMBL" id="JRLX01000001">
    <property type="protein sequence ID" value="KGO88643.1"/>
    <property type="molecule type" value="Genomic_DNA"/>
</dbReference>
<evidence type="ECO:0000259" key="2">
    <source>
        <dbReference type="PROSITE" id="PS50110"/>
    </source>
</evidence>
<evidence type="ECO:0000259" key="3">
    <source>
        <dbReference type="PROSITE" id="PS50930"/>
    </source>
</evidence>
<feature type="modified residue" description="4-aspartylphosphate" evidence="1">
    <location>
        <position position="53"/>
    </location>
</feature>
<dbReference type="eggNOG" id="COG3279">
    <property type="taxonomic scope" value="Bacteria"/>
</dbReference>
<dbReference type="RefSeq" id="WP_020211671.1">
    <property type="nucleotide sequence ID" value="NZ_JRLX01000001.1"/>
</dbReference>
<dbReference type="SUPFAM" id="SSF52172">
    <property type="entry name" value="CheY-like"/>
    <property type="match status" value="1"/>
</dbReference>
<sequence length="231" mass="26445">MKCLIIDDNEIARSMLAELAKQVKDLNVLAECSSAMEAYNYIQDNQVDLFFLDIEMPEMTGLELTKNLGDCCPVIIFTTSKKEYAAEAFELNVADYLIKPVVPARFIQAVSRARDILNSQKEDIKMTAEEFIFIRDTNIVRRLKIDDILYAEALGDYVKLHTTDKMYAIHNTLKSVEERLPAQTFLRIHRSFIIAINKIDTVQDGGVVILKKFLPVADSYRKTLNQRMNVL</sequence>
<dbReference type="AlphaFoldDB" id="A0A0A2MB46"/>
<dbReference type="OrthoDB" id="2168082at2"/>
<dbReference type="InterPro" id="IPR011006">
    <property type="entry name" value="CheY-like_superfamily"/>
</dbReference>
<dbReference type="Pfam" id="PF04397">
    <property type="entry name" value="LytTR"/>
    <property type="match status" value="1"/>
</dbReference>
<dbReference type="STRING" id="1121895.GCA_000378485_00547"/>
<keyword evidence="5" id="KW-1185">Reference proteome</keyword>
<dbReference type="SMART" id="SM00850">
    <property type="entry name" value="LytTR"/>
    <property type="match status" value="1"/>
</dbReference>
<gene>
    <name evidence="4" type="ORF">Q765_01710</name>
</gene>
<feature type="domain" description="HTH LytTR-type" evidence="3">
    <location>
        <begin position="143"/>
        <end position="230"/>
    </location>
</feature>
<dbReference type="Pfam" id="PF00072">
    <property type="entry name" value="Response_reg"/>
    <property type="match status" value="1"/>
</dbReference>
<proteinExistence type="predicted"/>
<dbReference type="InterPro" id="IPR001789">
    <property type="entry name" value="Sig_transdc_resp-reg_receiver"/>
</dbReference>
<evidence type="ECO:0000313" key="5">
    <source>
        <dbReference type="Proteomes" id="UP000030152"/>
    </source>
</evidence>
<dbReference type="Gene3D" id="3.40.50.2300">
    <property type="match status" value="1"/>
</dbReference>
<dbReference type="GO" id="GO:0000156">
    <property type="term" value="F:phosphorelay response regulator activity"/>
    <property type="evidence" value="ECO:0007669"/>
    <property type="project" value="InterPro"/>
</dbReference>
<dbReference type="SMART" id="SM00448">
    <property type="entry name" value="REC"/>
    <property type="match status" value="1"/>
</dbReference>
<name>A0A0A2MB46_9FLAO</name>
<comment type="caution">
    <text evidence="4">The sequence shown here is derived from an EMBL/GenBank/DDBJ whole genome shotgun (WGS) entry which is preliminary data.</text>
</comment>
<organism evidence="4 5">
    <name type="scientific">Flavobacterium rivuli WB 3.3-2 = DSM 21788</name>
    <dbReference type="NCBI Taxonomy" id="1121895"/>
    <lineage>
        <taxon>Bacteria</taxon>
        <taxon>Pseudomonadati</taxon>
        <taxon>Bacteroidota</taxon>
        <taxon>Flavobacteriia</taxon>
        <taxon>Flavobacteriales</taxon>
        <taxon>Flavobacteriaceae</taxon>
        <taxon>Flavobacterium</taxon>
    </lineage>
</organism>
<dbReference type="Proteomes" id="UP000030152">
    <property type="component" value="Unassembled WGS sequence"/>
</dbReference>
<evidence type="ECO:0000313" key="4">
    <source>
        <dbReference type="EMBL" id="KGO88643.1"/>
    </source>
</evidence>